<organism evidence="1 2">
    <name type="scientific">Tanacetum coccineum</name>
    <dbReference type="NCBI Taxonomy" id="301880"/>
    <lineage>
        <taxon>Eukaryota</taxon>
        <taxon>Viridiplantae</taxon>
        <taxon>Streptophyta</taxon>
        <taxon>Embryophyta</taxon>
        <taxon>Tracheophyta</taxon>
        <taxon>Spermatophyta</taxon>
        <taxon>Magnoliopsida</taxon>
        <taxon>eudicotyledons</taxon>
        <taxon>Gunneridae</taxon>
        <taxon>Pentapetalae</taxon>
        <taxon>asterids</taxon>
        <taxon>campanulids</taxon>
        <taxon>Asterales</taxon>
        <taxon>Asteraceae</taxon>
        <taxon>Asteroideae</taxon>
        <taxon>Anthemideae</taxon>
        <taxon>Anthemidinae</taxon>
        <taxon>Tanacetum</taxon>
    </lineage>
</organism>
<reference evidence="1" key="2">
    <citation type="submission" date="2022-01" db="EMBL/GenBank/DDBJ databases">
        <authorList>
            <person name="Yamashiro T."/>
            <person name="Shiraishi A."/>
            <person name="Satake H."/>
            <person name="Nakayama K."/>
        </authorList>
    </citation>
    <scope>NUCLEOTIDE SEQUENCE</scope>
</reference>
<sequence length="144" mass="14800">MSTNSVTALTVPPPNVTNISSACAPRVGEPISNILSLDHGLNHLSKWQQKPISCPKTLAGLCSSSRQAPSPTSYLGPTAIPNLFRGGKVTSGLSALRLVESKCIGGVPDDGTSGLVWEIMMGGGNGSEWEVDSASALSLIIAAQ</sequence>
<gene>
    <name evidence="1" type="ORF">Tco_0626047</name>
</gene>
<dbReference type="EMBL" id="BQNB010008672">
    <property type="protein sequence ID" value="GJS52685.1"/>
    <property type="molecule type" value="Genomic_DNA"/>
</dbReference>
<protein>
    <submittedName>
        <fullName evidence="1">Uncharacterized protein</fullName>
    </submittedName>
</protein>
<evidence type="ECO:0000313" key="1">
    <source>
        <dbReference type="EMBL" id="GJS52685.1"/>
    </source>
</evidence>
<dbReference type="Proteomes" id="UP001151760">
    <property type="component" value="Unassembled WGS sequence"/>
</dbReference>
<evidence type="ECO:0000313" key="2">
    <source>
        <dbReference type="Proteomes" id="UP001151760"/>
    </source>
</evidence>
<proteinExistence type="predicted"/>
<keyword evidence="2" id="KW-1185">Reference proteome</keyword>
<comment type="caution">
    <text evidence="1">The sequence shown here is derived from an EMBL/GenBank/DDBJ whole genome shotgun (WGS) entry which is preliminary data.</text>
</comment>
<reference evidence="1" key="1">
    <citation type="journal article" date="2022" name="Int. J. Mol. Sci.">
        <title>Draft Genome of Tanacetum Coccineum: Genomic Comparison of Closely Related Tanacetum-Family Plants.</title>
        <authorList>
            <person name="Yamashiro T."/>
            <person name="Shiraishi A."/>
            <person name="Nakayama K."/>
            <person name="Satake H."/>
        </authorList>
    </citation>
    <scope>NUCLEOTIDE SEQUENCE</scope>
</reference>
<accession>A0ABQ4WIH9</accession>
<name>A0ABQ4WIH9_9ASTR</name>